<dbReference type="Proteomes" id="UP000681343">
    <property type="component" value="Chromosome"/>
</dbReference>
<keyword evidence="4 9" id="KW-0812">Transmembrane</keyword>
<proteinExistence type="inferred from homology"/>
<dbReference type="PANTHER" id="PTHR11795">
    <property type="entry name" value="BRANCHED-CHAIN AMINO ACID TRANSPORT SYSTEM PERMEASE PROTEIN LIVH"/>
    <property type="match status" value="1"/>
</dbReference>
<reference evidence="10" key="1">
    <citation type="submission" date="2020-09" db="EMBL/GenBank/DDBJ databases">
        <title>New species isolated from human feces.</title>
        <authorList>
            <person name="Kitahara M."/>
            <person name="Shigeno Y."/>
            <person name="Shime M."/>
            <person name="Matsumoto Y."/>
            <person name="Nakamura S."/>
            <person name="Motooka D."/>
            <person name="Fukuoka S."/>
            <person name="Nishikawa H."/>
            <person name="Benno Y."/>
        </authorList>
    </citation>
    <scope>NUCLEOTIDE SEQUENCE</scope>
    <source>
        <strain evidence="10">MM35</strain>
    </source>
</reference>
<evidence type="ECO:0000256" key="6">
    <source>
        <dbReference type="ARBA" id="ARBA00022989"/>
    </source>
</evidence>
<dbReference type="AlphaFoldDB" id="A0A810PQB4"/>
<feature type="transmembrane region" description="Helical" evidence="9">
    <location>
        <begin position="62"/>
        <end position="85"/>
    </location>
</feature>
<evidence type="ECO:0000256" key="2">
    <source>
        <dbReference type="ARBA" id="ARBA00022448"/>
    </source>
</evidence>
<evidence type="ECO:0000256" key="4">
    <source>
        <dbReference type="ARBA" id="ARBA00022692"/>
    </source>
</evidence>
<dbReference type="GO" id="GO:0006865">
    <property type="term" value="P:amino acid transport"/>
    <property type="evidence" value="ECO:0007669"/>
    <property type="project" value="UniProtKB-KW"/>
</dbReference>
<evidence type="ECO:0000256" key="9">
    <source>
        <dbReference type="SAM" id="Phobius"/>
    </source>
</evidence>
<comment type="similarity">
    <text evidence="8">Belongs to the binding-protein-dependent transport system permease family. LivHM subfamily.</text>
</comment>
<keyword evidence="11" id="KW-1185">Reference proteome</keyword>
<feature type="transmembrane region" description="Helical" evidence="9">
    <location>
        <begin position="97"/>
        <end position="115"/>
    </location>
</feature>
<organism evidence="10 11">
    <name type="scientific">Vescimonas fastidiosa</name>
    <dbReference type="NCBI Taxonomy" id="2714353"/>
    <lineage>
        <taxon>Bacteria</taxon>
        <taxon>Bacillati</taxon>
        <taxon>Bacillota</taxon>
        <taxon>Clostridia</taxon>
        <taxon>Eubacteriales</taxon>
        <taxon>Oscillospiraceae</taxon>
        <taxon>Vescimonas</taxon>
    </lineage>
</organism>
<dbReference type="InterPro" id="IPR001851">
    <property type="entry name" value="ABC_transp_permease"/>
</dbReference>
<feature type="transmembrane region" description="Helical" evidence="9">
    <location>
        <begin position="199"/>
        <end position="220"/>
    </location>
</feature>
<dbReference type="PANTHER" id="PTHR11795:SF445">
    <property type="entry name" value="AMINO ACID ABC TRANSPORTER PERMEASE PROTEIN"/>
    <property type="match status" value="1"/>
</dbReference>
<dbReference type="CDD" id="cd06582">
    <property type="entry name" value="TM_PBP1_LivH_like"/>
    <property type="match status" value="1"/>
</dbReference>
<feature type="transmembrane region" description="Helical" evidence="9">
    <location>
        <begin position="279"/>
        <end position="297"/>
    </location>
</feature>
<evidence type="ECO:0000313" key="11">
    <source>
        <dbReference type="Proteomes" id="UP000681343"/>
    </source>
</evidence>
<sequence>MFAAFLSTVCGSLLSICVTALSAFSVTIIFRTSTTANFAQGSIAAFGCYVVAECLNRWGVPVYLGVLPGMIVGVVIGLFIDLMVFRKGRHVGELGKQIITMGFVSLFYGGIPLVFGNPEFIPFESFYNTTKAGVESNVVLRVFGGEIVLTKHALICAAITAVVLAALFLLLKYSKWGLGVRCTASSEFTAELMGINTHVITAISWALACALGVLAAVMYAGGGAMISTSFMGTIQVNAFLACILGVFATFYGPIVGAVLIPVLSNCVGFLANFPAFYDISRWQMVIVYVLLLAIILLKPQGLFGKKVVKKV</sequence>
<dbReference type="InterPro" id="IPR052157">
    <property type="entry name" value="BCAA_transport_permease"/>
</dbReference>
<evidence type="ECO:0000256" key="8">
    <source>
        <dbReference type="ARBA" id="ARBA00037998"/>
    </source>
</evidence>
<evidence type="ECO:0000256" key="3">
    <source>
        <dbReference type="ARBA" id="ARBA00022475"/>
    </source>
</evidence>
<dbReference type="KEGG" id="vfa:MM35RIKEN_03360"/>
<dbReference type="RefSeq" id="WP_212818705.1">
    <property type="nucleotide sequence ID" value="NZ_AP023415.1"/>
</dbReference>
<evidence type="ECO:0000313" key="10">
    <source>
        <dbReference type="EMBL" id="BCK78144.1"/>
    </source>
</evidence>
<gene>
    <name evidence="10" type="ORF">MM35RIKEN_03360</name>
</gene>
<keyword evidence="6 9" id="KW-1133">Transmembrane helix</keyword>
<keyword evidence="5" id="KW-0029">Amino-acid transport</keyword>
<evidence type="ECO:0000256" key="5">
    <source>
        <dbReference type="ARBA" id="ARBA00022970"/>
    </source>
</evidence>
<keyword evidence="3" id="KW-1003">Cell membrane</keyword>
<name>A0A810PQB4_9FIRM</name>
<dbReference type="GO" id="GO:0022857">
    <property type="term" value="F:transmembrane transporter activity"/>
    <property type="evidence" value="ECO:0007669"/>
    <property type="project" value="InterPro"/>
</dbReference>
<comment type="subcellular location">
    <subcellularLocation>
        <location evidence="1">Cell membrane</location>
        <topology evidence="1">Multi-pass membrane protein</topology>
    </subcellularLocation>
</comment>
<dbReference type="EMBL" id="AP023415">
    <property type="protein sequence ID" value="BCK78144.1"/>
    <property type="molecule type" value="Genomic_DNA"/>
</dbReference>
<protein>
    <submittedName>
        <fullName evidence="10">Branched-chain amino acid ABC transporter permease</fullName>
    </submittedName>
</protein>
<feature type="transmembrane region" description="Helical" evidence="9">
    <location>
        <begin position="152"/>
        <end position="171"/>
    </location>
</feature>
<evidence type="ECO:0000256" key="1">
    <source>
        <dbReference type="ARBA" id="ARBA00004651"/>
    </source>
</evidence>
<keyword evidence="2" id="KW-0813">Transport</keyword>
<dbReference type="GO" id="GO:0005886">
    <property type="term" value="C:plasma membrane"/>
    <property type="evidence" value="ECO:0007669"/>
    <property type="project" value="UniProtKB-SubCell"/>
</dbReference>
<dbReference type="Pfam" id="PF02653">
    <property type="entry name" value="BPD_transp_2"/>
    <property type="match status" value="1"/>
</dbReference>
<keyword evidence="7 9" id="KW-0472">Membrane</keyword>
<accession>A0A810PQB4</accession>
<evidence type="ECO:0000256" key="7">
    <source>
        <dbReference type="ARBA" id="ARBA00023136"/>
    </source>
</evidence>